<organism evidence="2 3">
    <name type="scientific">Holtiella tumoricola</name>
    <dbReference type="NCBI Taxonomy" id="3018743"/>
    <lineage>
        <taxon>Bacteria</taxon>
        <taxon>Bacillati</taxon>
        <taxon>Bacillota</taxon>
        <taxon>Clostridia</taxon>
        <taxon>Lachnospirales</taxon>
        <taxon>Cellulosilyticaceae</taxon>
        <taxon>Holtiella</taxon>
    </lineage>
</organism>
<dbReference type="AlphaFoldDB" id="A0AA42DPB6"/>
<reference evidence="2" key="1">
    <citation type="journal article" date="2023" name="Int. J. Syst. Evol. Microbiol.">
        <title>&lt;i&gt;Holtiella tumoricola&lt;/i&gt; gen. nov. sp. nov., isolated from a human clinical sample.</title>
        <authorList>
            <person name="Allen-Vercoe E."/>
            <person name="Daigneault M.C."/>
            <person name="Vancuren S.J."/>
            <person name="Cochrane K."/>
            <person name="O'Neal L.L."/>
            <person name="Sankaranarayanan K."/>
            <person name="Lawson P.A."/>
        </authorList>
    </citation>
    <scope>NUCLEOTIDE SEQUENCE</scope>
    <source>
        <strain evidence="2">CC70A</strain>
    </source>
</reference>
<gene>
    <name evidence="2" type="ORF">PBV87_14415</name>
</gene>
<name>A0AA42DPB6_9FIRM</name>
<sequence length="825" mass="94961">MDKRAARWIIAIILASVLVVAELFTYIGGMGYVITHFNDEAVADLQVEEEEAEEVDISGYEADYKTLKEVKKNLQQVVEGKQHYYEVSADGLIYNIEINQGLSYGRSIKNGRAYLMDSFVAGKITAFFVPLLQEVEIDPTGKSQYMIIARDGEEIARLTPKGEGLQSTLKFMPETLEEVGKWQAGYYTFEVHIGDSFAIRQTLFKEANKLKVLLVPIKGRFGDEIRVLEGTWQEALNFTKKVYPLGEEDLIYEIREELDLSDKRYDLYTDSGLYHVWNILNKLQTKEKEYDVIIGFVRSPQGPEQQYKGYTMGAPAVIAMEENPEIEMIVAHEMAHCFEIGDEYWEGSFNMEVNPPPYEMNGYDWNDEEICVTSYKSFITSGNDRGSLATGTVIEQGQRPIDLSYKNLEMSYLNEVVTSFMGTGSSNLKDYWITSAVWEQLYHVFTEDEILESSIGELAVTCEGCYREVDLQDYKWLAYCSKEDNYTKFNIEETEEDYRCSKCKQKELANEDNVYLECPNCHTLNTLSQILKWATGIEEGRKIEPTYNVLQIRGNLNKNNEFITECWWSKQEALNELEAQKNGNYQVQILDKSGVCLQKRDFDVKNGKVEVDIIYPPVTHKVRLLDRDKVFYEREVSENEPTVDVWSIEPGQTLSGEQMISWRGKDLDQDTLHYTVWYDSEYEHRLLIEDTTKESLTIDLDTMPGSWYSYITVKVSDGMGESIGYSAHFQVAYKAPEILTVPEDTYKFKRSDPVEISVEVYDIQEGHLDKEEMVWRDYKGKEVGIGNTLYLQPYTLEIGAYEYTFTATNIGGEIAQVYYVVEISE</sequence>
<dbReference type="EMBL" id="JAQIFT010000053">
    <property type="protein sequence ID" value="MDA3732683.1"/>
    <property type="molecule type" value="Genomic_DNA"/>
</dbReference>
<dbReference type="Proteomes" id="UP001169242">
    <property type="component" value="Unassembled WGS sequence"/>
</dbReference>
<feature type="transmembrane region" description="Helical" evidence="1">
    <location>
        <begin position="12"/>
        <end position="34"/>
    </location>
</feature>
<comment type="caution">
    <text evidence="2">The sequence shown here is derived from an EMBL/GenBank/DDBJ whole genome shotgun (WGS) entry which is preliminary data.</text>
</comment>
<keyword evidence="3" id="KW-1185">Reference proteome</keyword>
<evidence type="ECO:0000313" key="3">
    <source>
        <dbReference type="Proteomes" id="UP001169242"/>
    </source>
</evidence>
<accession>A0AA42DPB6</accession>
<proteinExistence type="predicted"/>
<evidence type="ECO:0000313" key="2">
    <source>
        <dbReference type="EMBL" id="MDA3732683.1"/>
    </source>
</evidence>
<keyword evidence="1" id="KW-1133">Transmembrane helix</keyword>
<keyword evidence="1" id="KW-0812">Transmembrane</keyword>
<evidence type="ECO:0000256" key="1">
    <source>
        <dbReference type="SAM" id="Phobius"/>
    </source>
</evidence>
<protein>
    <submittedName>
        <fullName evidence="2">Uncharacterized protein</fullName>
    </submittedName>
</protein>
<dbReference type="RefSeq" id="WP_271012720.1">
    <property type="nucleotide sequence ID" value="NZ_JAQIFT010000053.1"/>
</dbReference>
<keyword evidence="1" id="KW-0472">Membrane</keyword>